<evidence type="ECO:0000256" key="5">
    <source>
        <dbReference type="ARBA" id="ARBA00022989"/>
    </source>
</evidence>
<comment type="similarity">
    <text evidence="2">Belongs to the UPF0053 family. Hemolysin C subfamily.</text>
</comment>
<feature type="transmembrane region" description="Helical" evidence="10">
    <location>
        <begin position="6"/>
        <end position="26"/>
    </location>
</feature>
<reference evidence="13 14" key="1">
    <citation type="submission" date="2016-04" db="EMBL/GenBank/DDBJ databases">
        <title>Draft genome sequence of freshwater magnetotactic bacteria Magnetospirillum marisnigri SP-1 and Magnetospirillum moscoviense BB-1.</title>
        <authorList>
            <person name="Koziaeva V."/>
            <person name="Dziuba M.V."/>
            <person name="Ivanov T.M."/>
            <person name="Kuznetsov B."/>
            <person name="Grouzdev D.S."/>
        </authorList>
    </citation>
    <scope>NUCLEOTIDE SEQUENCE [LARGE SCALE GENOMIC DNA]</scope>
    <source>
        <strain evidence="13 14">SP-1</strain>
    </source>
</reference>
<evidence type="ECO:0000256" key="1">
    <source>
        <dbReference type="ARBA" id="ARBA00004141"/>
    </source>
</evidence>
<dbReference type="PROSITE" id="PS51371">
    <property type="entry name" value="CBS"/>
    <property type="match status" value="2"/>
</dbReference>
<dbReference type="PANTHER" id="PTHR22777">
    <property type="entry name" value="HEMOLYSIN-RELATED"/>
    <property type="match status" value="1"/>
</dbReference>
<proteinExistence type="inferred from homology"/>
<evidence type="ECO:0000313" key="14">
    <source>
        <dbReference type="Proteomes" id="UP000078428"/>
    </source>
</evidence>
<keyword evidence="14" id="KW-1185">Reference proteome</keyword>
<evidence type="ECO:0000256" key="4">
    <source>
        <dbReference type="ARBA" id="ARBA00022737"/>
    </source>
</evidence>
<dbReference type="InterPro" id="IPR044751">
    <property type="entry name" value="Ion_transp-like_CBS"/>
</dbReference>
<comment type="caution">
    <text evidence="13">The sequence shown here is derived from an EMBL/GenBank/DDBJ whole genome shotgun (WGS) entry which is preliminary data.</text>
</comment>
<feature type="transmembrane region" description="Helical" evidence="10">
    <location>
        <begin position="101"/>
        <end position="122"/>
    </location>
</feature>
<dbReference type="InterPro" id="IPR016169">
    <property type="entry name" value="FAD-bd_PCMH_sub2"/>
</dbReference>
<gene>
    <name evidence="13" type="ORF">A6A04_07030</name>
</gene>
<dbReference type="CDD" id="cd04590">
    <property type="entry name" value="CBS_pair_CorC_HlyC_assoc"/>
    <property type="match status" value="1"/>
</dbReference>
<dbReference type="GO" id="GO:0005886">
    <property type="term" value="C:plasma membrane"/>
    <property type="evidence" value="ECO:0007669"/>
    <property type="project" value="TreeGrafter"/>
</dbReference>
<organism evidence="13 14">
    <name type="scientific">Paramagnetospirillum marisnigri</name>
    <dbReference type="NCBI Taxonomy" id="1285242"/>
    <lineage>
        <taxon>Bacteria</taxon>
        <taxon>Pseudomonadati</taxon>
        <taxon>Pseudomonadota</taxon>
        <taxon>Alphaproteobacteria</taxon>
        <taxon>Rhodospirillales</taxon>
        <taxon>Magnetospirillaceae</taxon>
        <taxon>Paramagnetospirillum</taxon>
    </lineage>
</organism>
<dbReference type="InterPro" id="IPR000644">
    <property type="entry name" value="CBS_dom"/>
</dbReference>
<dbReference type="SMART" id="SM00116">
    <property type="entry name" value="CBS"/>
    <property type="match status" value="2"/>
</dbReference>
<feature type="domain" description="CNNM transmembrane" evidence="12">
    <location>
        <begin position="1"/>
        <end position="199"/>
    </location>
</feature>
<comment type="subcellular location">
    <subcellularLocation>
        <location evidence="1">Membrane</location>
        <topology evidence="1">Multi-pass membrane protein</topology>
    </subcellularLocation>
</comment>
<evidence type="ECO:0000259" key="12">
    <source>
        <dbReference type="PROSITE" id="PS51846"/>
    </source>
</evidence>
<dbReference type="EMBL" id="LWQT01000098">
    <property type="protein sequence ID" value="OAN45723.1"/>
    <property type="molecule type" value="Genomic_DNA"/>
</dbReference>
<feature type="transmembrane region" description="Helical" evidence="10">
    <location>
        <begin position="63"/>
        <end position="89"/>
    </location>
</feature>
<dbReference type="Pfam" id="PF00571">
    <property type="entry name" value="CBS"/>
    <property type="match status" value="2"/>
</dbReference>
<keyword evidence="3 9" id="KW-0812">Transmembrane</keyword>
<dbReference type="Gene3D" id="3.10.580.10">
    <property type="entry name" value="CBS-domain"/>
    <property type="match status" value="1"/>
</dbReference>
<evidence type="ECO:0000256" key="2">
    <source>
        <dbReference type="ARBA" id="ARBA00006446"/>
    </source>
</evidence>
<evidence type="ECO:0000313" key="13">
    <source>
        <dbReference type="EMBL" id="OAN45723.1"/>
    </source>
</evidence>
<feature type="domain" description="CBS" evidence="11">
    <location>
        <begin position="282"/>
        <end position="339"/>
    </location>
</feature>
<dbReference type="STRING" id="1285242.A6A04_07030"/>
<accession>A0A178MAY8</accession>
<dbReference type="Pfam" id="PF03471">
    <property type="entry name" value="CorC_HlyC"/>
    <property type="match status" value="1"/>
</dbReference>
<keyword evidence="4" id="KW-0677">Repeat</keyword>
<evidence type="ECO:0000256" key="10">
    <source>
        <dbReference type="SAM" id="Phobius"/>
    </source>
</evidence>
<keyword evidence="7 9" id="KW-0472">Membrane</keyword>
<dbReference type="AlphaFoldDB" id="A0A178MAY8"/>
<sequence length="432" mass="46582">MLYELAIIALLVLINGWFAMSELAIVSARRTRLAARAADGDKGAQAALVLADNPSRFLSSVQIGITLVGVLAGAYSGATLASQLAAWIAATLPSLAAAAEALGIAVVVGGITYASLIIGELVPKQIALADPERIAVFAARPMTLVARFASPLVWLLESSSRLLLGLLRIRKSDDQAITQDEIKAMIAEGTESGVFEPQERDMIAGVIRFGDRRVRAIMTPRGAVDWVDLTWDPTEVLRVLRNSRHSRLPVCRGNSDEMVGVVQSKDLLNRLLDGQPLSPETAVRPLPVVHDNSPALQVLDVLRQSDIHMALVVDEYGGVQGIVTAADILSAILGGLADLGEDEEATMIQRQDGSWLLDGDLAADVVRERLGCRAMAGDRADYSTVAGFILWRSRVIPAAGDCFQWDGWRFEVMDMDGRRIDKVLASRIEDEA</sequence>
<dbReference type="SUPFAM" id="SSF54631">
    <property type="entry name" value="CBS-domain pair"/>
    <property type="match status" value="1"/>
</dbReference>
<feature type="domain" description="CBS" evidence="11">
    <location>
        <begin position="218"/>
        <end position="277"/>
    </location>
</feature>
<dbReference type="PROSITE" id="PS51846">
    <property type="entry name" value="CNNM"/>
    <property type="match status" value="1"/>
</dbReference>
<dbReference type="GO" id="GO:0050660">
    <property type="term" value="F:flavin adenine dinucleotide binding"/>
    <property type="evidence" value="ECO:0007669"/>
    <property type="project" value="InterPro"/>
</dbReference>
<dbReference type="PANTHER" id="PTHR22777:SF17">
    <property type="entry name" value="UPF0053 PROTEIN SLL0260"/>
    <property type="match status" value="1"/>
</dbReference>
<name>A0A178MAY8_9PROT</name>
<keyword evidence="5 9" id="KW-1133">Transmembrane helix</keyword>
<evidence type="ECO:0000256" key="9">
    <source>
        <dbReference type="PROSITE-ProRule" id="PRU01193"/>
    </source>
</evidence>
<dbReference type="Proteomes" id="UP000078428">
    <property type="component" value="Unassembled WGS sequence"/>
</dbReference>
<dbReference type="Gene3D" id="3.30.465.10">
    <property type="match status" value="1"/>
</dbReference>
<evidence type="ECO:0000259" key="11">
    <source>
        <dbReference type="PROSITE" id="PS51371"/>
    </source>
</evidence>
<protein>
    <recommendedName>
        <fullName evidence="15">Hemolysin</fullName>
    </recommendedName>
</protein>
<evidence type="ECO:0000256" key="8">
    <source>
        <dbReference type="PROSITE-ProRule" id="PRU00703"/>
    </source>
</evidence>
<evidence type="ECO:0008006" key="15">
    <source>
        <dbReference type="Google" id="ProtNLM"/>
    </source>
</evidence>
<dbReference type="InterPro" id="IPR046342">
    <property type="entry name" value="CBS_dom_sf"/>
</dbReference>
<dbReference type="SMART" id="SM01091">
    <property type="entry name" value="CorC_HlyC"/>
    <property type="match status" value="1"/>
</dbReference>
<evidence type="ECO:0000256" key="3">
    <source>
        <dbReference type="ARBA" id="ARBA00022692"/>
    </source>
</evidence>
<dbReference type="InterPro" id="IPR002550">
    <property type="entry name" value="CNNM"/>
</dbReference>
<dbReference type="InterPro" id="IPR036318">
    <property type="entry name" value="FAD-bd_PCMH-like_sf"/>
</dbReference>
<dbReference type="Pfam" id="PF01595">
    <property type="entry name" value="CNNM"/>
    <property type="match status" value="1"/>
</dbReference>
<keyword evidence="6 8" id="KW-0129">CBS domain</keyword>
<evidence type="ECO:0000256" key="6">
    <source>
        <dbReference type="ARBA" id="ARBA00023122"/>
    </source>
</evidence>
<evidence type="ECO:0000256" key="7">
    <source>
        <dbReference type="ARBA" id="ARBA00023136"/>
    </source>
</evidence>
<dbReference type="SUPFAM" id="SSF56176">
    <property type="entry name" value="FAD-binding/transporter-associated domain-like"/>
    <property type="match status" value="1"/>
</dbReference>
<dbReference type="InterPro" id="IPR005170">
    <property type="entry name" value="Transptr-assoc_dom"/>
</dbReference>